<dbReference type="GO" id="GO:0051301">
    <property type="term" value="P:cell division"/>
    <property type="evidence" value="ECO:0007669"/>
    <property type="project" value="UniProtKB-KW"/>
</dbReference>
<keyword evidence="7 11" id="KW-0326">Glycosidase</keyword>
<feature type="active site" description="Nucleophile" evidence="11">
    <location>
        <position position="247"/>
    </location>
</feature>
<dbReference type="Pfam" id="PF00933">
    <property type="entry name" value="Glyco_hydro_3"/>
    <property type="match status" value="1"/>
</dbReference>
<keyword evidence="4 11" id="KW-0378">Hydrolase</keyword>
<feature type="binding site" evidence="11">
    <location>
        <begin position="164"/>
        <end position="165"/>
    </location>
    <ligand>
        <name>substrate</name>
    </ligand>
</feature>
<evidence type="ECO:0000256" key="3">
    <source>
        <dbReference type="ARBA" id="ARBA00022618"/>
    </source>
</evidence>
<dbReference type="Proteomes" id="UP000054363">
    <property type="component" value="Unassembled WGS sequence"/>
</dbReference>
<comment type="caution">
    <text evidence="13">The sequence shown here is derived from an EMBL/GenBank/DDBJ whole genome shotgun (WGS) entry which is preliminary data.</text>
</comment>
<feature type="site" description="Important for catalytic activity" evidence="11">
    <location>
        <position position="175"/>
    </location>
</feature>
<dbReference type="EC" id="3.2.1.52" evidence="11"/>
<evidence type="ECO:0000313" key="13">
    <source>
        <dbReference type="EMBL" id="KFZ30125.1"/>
    </source>
</evidence>
<evidence type="ECO:0000256" key="1">
    <source>
        <dbReference type="ARBA" id="ARBA00001231"/>
    </source>
</evidence>
<keyword evidence="6 11" id="KW-0573">Peptidoglycan synthesis</keyword>
<evidence type="ECO:0000256" key="11">
    <source>
        <dbReference type="HAMAP-Rule" id="MF_00364"/>
    </source>
</evidence>
<evidence type="ECO:0000256" key="9">
    <source>
        <dbReference type="ARBA" id="ARBA00023316"/>
    </source>
</evidence>
<comment type="subcellular location">
    <subcellularLocation>
        <location evidence="11">Cytoplasm</location>
    </subcellularLocation>
</comment>
<comment type="pathway">
    <text evidence="10 11">Cell wall biogenesis; peptidoglycan recycling.</text>
</comment>
<keyword evidence="5 11" id="KW-0133">Cell shape</keyword>
<dbReference type="FunFam" id="3.20.20.300:FF:000001">
    <property type="entry name" value="Beta-hexosaminidase"/>
    <property type="match status" value="1"/>
</dbReference>
<dbReference type="GO" id="GO:0004563">
    <property type="term" value="F:beta-N-acetylhexosaminidase activity"/>
    <property type="evidence" value="ECO:0007669"/>
    <property type="project" value="UniProtKB-UniRule"/>
</dbReference>
<evidence type="ECO:0000256" key="2">
    <source>
        <dbReference type="ARBA" id="ARBA00022490"/>
    </source>
</evidence>
<dbReference type="RefSeq" id="WP_034777089.1">
    <property type="nucleotide sequence ID" value="NZ_JPER01000009.1"/>
</dbReference>
<dbReference type="NCBIfam" id="NF003740">
    <property type="entry name" value="PRK05337.1"/>
    <property type="match status" value="1"/>
</dbReference>
<organism evidence="13 14">
    <name type="scientific">Pseudidiomarina salinarum</name>
    <dbReference type="NCBI Taxonomy" id="435908"/>
    <lineage>
        <taxon>Bacteria</taxon>
        <taxon>Pseudomonadati</taxon>
        <taxon>Pseudomonadota</taxon>
        <taxon>Gammaproteobacteria</taxon>
        <taxon>Alteromonadales</taxon>
        <taxon>Idiomarinaceae</taxon>
        <taxon>Pseudidiomarina</taxon>
    </lineage>
</organism>
<evidence type="ECO:0000256" key="4">
    <source>
        <dbReference type="ARBA" id="ARBA00022801"/>
    </source>
</evidence>
<evidence type="ECO:0000256" key="6">
    <source>
        <dbReference type="ARBA" id="ARBA00022984"/>
    </source>
</evidence>
<dbReference type="HAMAP" id="MF_00364">
    <property type="entry name" value="NagZ"/>
    <property type="match status" value="1"/>
</dbReference>
<keyword evidence="2 11" id="KW-0963">Cytoplasm</keyword>
<dbReference type="PANTHER" id="PTHR30480">
    <property type="entry name" value="BETA-HEXOSAMINIDASE-RELATED"/>
    <property type="match status" value="1"/>
</dbReference>
<dbReference type="InterPro" id="IPR019800">
    <property type="entry name" value="Glyco_hydro_3_AS"/>
</dbReference>
<dbReference type="InterPro" id="IPR017853">
    <property type="entry name" value="GH"/>
</dbReference>
<dbReference type="eggNOG" id="COG1472">
    <property type="taxonomic scope" value="Bacteria"/>
</dbReference>
<keyword evidence="9 11" id="KW-0961">Cell wall biogenesis/degradation</keyword>
<gene>
    <name evidence="11" type="primary">nagZ</name>
    <name evidence="13" type="ORF">IDSA_11785</name>
</gene>
<name>A0A094IR13_9GAMM</name>
<dbReference type="SUPFAM" id="SSF51445">
    <property type="entry name" value="(Trans)glycosidases"/>
    <property type="match status" value="1"/>
</dbReference>
<comment type="catalytic activity">
    <reaction evidence="1 11">
        <text>Hydrolysis of terminal non-reducing N-acetyl-D-hexosamine residues in N-acetyl-beta-D-hexosaminides.</text>
        <dbReference type="EC" id="3.2.1.52"/>
    </reaction>
</comment>
<dbReference type="AlphaFoldDB" id="A0A094IR13"/>
<evidence type="ECO:0000256" key="7">
    <source>
        <dbReference type="ARBA" id="ARBA00023295"/>
    </source>
</evidence>
<comment type="function">
    <text evidence="11">Plays a role in peptidoglycan recycling by cleaving the terminal beta-1,4-linked N-acetylglucosamine (GlcNAc) from peptide-linked peptidoglycan fragments, giving rise to free GlcNAc, anhydro-N-acetylmuramic acid and anhydro-N-acetylmuramic acid-linked peptides.</text>
</comment>
<comment type="similarity">
    <text evidence="11">Belongs to the glycosyl hydrolase 3 family. NagZ subfamily.</text>
</comment>
<feature type="active site" description="Proton donor/acceptor" evidence="11">
    <location>
        <position position="177"/>
    </location>
</feature>
<reference evidence="13 14" key="1">
    <citation type="submission" date="2014-06" db="EMBL/GenBank/DDBJ databases">
        <title>The draft genome sequence of Idiomarina salinarum ISL-52.</title>
        <authorList>
            <person name="Du J."/>
            <person name="Shao Z."/>
        </authorList>
    </citation>
    <scope>NUCLEOTIDE SEQUENCE [LARGE SCALE GENOMIC DNA]</scope>
    <source>
        <strain evidence="13 14">ISL-52</strain>
    </source>
</reference>
<evidence type="ECO:0000256" key="10">
    <source>
        <dbReference type="ARBA" id="ARBA00037880"/>
    </source>
</evidence>
<evidence type="ECO:0000256" key="8">
    <source>
        <dbReference type="ARBA" id="ARBA00023306"/>
    </source>
</evidence>
<dbReference type="GO" id="GO:0005737">
    <property type="term" value="C:cytoplasm"/>
    <property type="evidence" value="ECO:0007669"/>
    <property type="project" value="UniProtKB-SubCell"/>
</dbReference>
<keyword evidence="8 11" id="KW-0131">Cell cycle</keyword>
<dbReference type="GO" id="GO:0071555">
    <property type="term" value="P:cell wall organization"/>
    <property type="evidence" value="ECO:0007669"/>
    <property type="project" value="UniProtKB-KW"/>
</dbReference>
<dbReference type="EMBL" id="JPER01000009">
    <property type="protein sequence ID" value="KFZ30125.1"/>
    <property type="molecule type" value="Genomic_DNA"/>
</dbReference>
<dbReference type="InterPro" id="IPR001764">
    <property type="entry name" value="Glyco_hydro_3_N"/>
</dbReference>
<dbReference type="GO" id="GO:0008360">
    <property type="term" value="P:regulation of cell shape"/>
    <property type="evidence" value="ECO:0007669"/>
    <property type="project" value="UniProtKB-KW"/>
</dbReference>
<evidence type="ECO:0000256" key="5">
    <source>
        <dbReference type="ARBA" id="ARBA00022960"/>
    </source>
</evidence>
<protein>
    <recommendedName>
        <fullName evidence="11">Beta-hexosaminidase</fullName>
        <ecNumber evidence="11">3.2.1.52</ecNumber>
    </recommendedName>
    <alternativeName>
        <fullName evidence="11">Beta-N-acetylhexosaminidase</fullName>
    </alternativeName>
    <alternativeName>
        <fullName evidence="11">N-acetyl-beta-glucosaminidase</fullName>
    </alternativeName>
</protein>
<feature type="binding site" evidence="11">
    <location>
        <position position="70"/>
    </location>
    <ligand>
        <name>substrate</name>
    </ligand>
</feature>
<dbReference type="Gene3D" id="3.20.20.300">
    <property type="entry name" value="Glycoside hydrolase, family 3, N-terminal domain"/>
    <property type="match status" value="1"/>
</dbReference>
<dbReference type="PANTHER" id="PTHR30480:SF13">
    <property type="entry name" value="BETA-HEXOSAMINIDASE"/>
    <property type="match status" value="1"/>
</dbReference>
<proteinExistence type="inferred from homology"/>
<feature type="binding site" evidence="11">
    <location>
        <position position="134"/>
    </location>
    <ligand>
        <name>substrate</name>
    </ligand>
</feature>
<evidence type="ECO:0000259" key="12">
    <source>
        <dbReference type="Pfam" id="PF00933"/>
    </source>
</evidence>
<feature type="domain" description="Glycoside hydrolase family 3 N-terminal" evidence="12">
    <location>
        <begin position="13"/>
        <end position="289"/>
    </location>
</feature>
<dbReference type="PROSITE" id="PS00775">
    <property type="entry name" value="GLYCOSYL_HYDROL_F3"/>
    <property type="match status" value="1"/>
</dbReference>
<dbReference type="InterPro" id="IPR036962">
    <property type="entry name" value="Glyco_hydro_3_N_sf"/>
</dbReference>
<dbReference type="GO" id="GO:0009252">
    <property type="term" value="P:peptidoglycan biosynthetic process"/>
    <property type="evidence" value="ECO:0007669"/>
    <property type="project" value="UniProtKB-KW"/>
</dbReference>
<accession>A0A094IR13</accession>
<sequence length="339" mass="36934">MTAVMIDLEGPELTAEERELLAHPAIGGVIYFSRNYVDPGQIQELVRQTRAAARNPLILAVDHEGGRVQRFREGFSAIPAMANIGRYARDTSEAQQWAQELGWLMASEVLAVDIDISFAPVLDLNGISEVIGDRAFAEQPQAIIPIARAFIKGMHQAGMKATGKHFPGHGSVAADSHIAIPVDNRLWDEIVATDLPPFMELASCLDAIMPAHVIYPDVCKHPAGFSERWLQDVLRAQLEFHGVIFSDDLAMAGATVAGSMADRAKAALRAGCDMVLACNDRAGAITVIETVAPLVNKDPRRYARSYELLAKSASMNLNTLRNHPRWHSAQQVLQKVTAG</sequence>
<keyword evidence="14" id="KW-1185">Reference proteome</keyword>
<dbReference type="UniPathway" id="UPA00544"/>
<dbReference type="STRING" id="435908.IDSA_11785"/>
<dbReference type="GO" id="GO:0009254">
    <property type="term" value="P:peptidoglycan turnover"/>
    <property type="evidence" value="ECO:0007669"/>
    <property type="project" value="UniProtKB-UniRule"/>
</dbReference>
<keyword evidence="3 11" id="KW-0132">Cell division</keyword>
<feature type="binding site" evidence="11">
    <location>
        <position position="62"/>
    </location>
    <ligand>
        <name>substrate</name>
    </ligand>
</feature>
<evidence type="ECO:0000313" key="14">
    <source>
        <dbReference type="Proteomes" id="UP000054363"/>
    </source>
</evidence>
<dbReference type="GO" id="GO:0005975">
    <property type="term" value="P:carbohydrate metabolic process"/>
    <property type="evidence" value="ECO:0007669"/>
    <property type="project" value="InterPro"/>
</dbReference>
<dbReference type="InterPro" id="IPR050226">
    <property type="entry name" value="NagZ_Beta-hexosaminidase"/>
</dbReference>
<dbReference type="InterPro" id="IPR022956">
    <property type="entry name" value="Beta_hexosaminidase_bac"/>
</dbReference>